<organism evidence="1 2">
    <name type="scientific">Danaus plexippus plexippus</name>
    <dbReference type="NCBI Taxonomy" id="278856"/>
    <lineage>
        <taxon>Eukaryota</taxon>
        <taxon>Metazoa</taxon>
        <taxon>Ecdysozoa</taxon>
        <taxon>Arthropoda</taxon>
        <taxon>Hexapoda</taxon>
        <taxon>Insecta</taxon>
        <taxon>Pterygota</taxon>
        <taxon>Neoptera</taxon>
        <taxon>Endopterygota</taxon>
        <taxon>Lepidoptera</taxon>
        <taxon>Glossata</taxon>
        <taxon>Ditrysia</taxon>
        <taxon>Papilionoidea</taxon>
        <taxon>Nymphalidae</taxon>
        <taxon>Danainae</taxon>
        <taxon>Danaini</taxon>
        <taxon>Danaina</taxon>
        <taxon>Danaus</taxon>
        <taxon>Danaus</taxon>
    </lineage>
</organism>
<keyword evidence="2" id="KW-1185">Reference proteome</keyword>
<dbReference type="Proteomes" id="UP000007151">
    <property type="component" value="Unassembled WGS sequence"/>
</dbReference>
<dbReference type="EMBL" id="AGBW02011926">
    <property type="protein sequence ID" value="OWR45900.1"/>
    <property type="molecule type" value="Genomic_DNA"/>
</dbReference>
<sequence length="44" mass="5418">MAAIQVCEYKYADIEKMFRQTSPLAQCYKKIIWRRGRNQQMKEY</sequence>
<comment type="caution">
    <text evidence="1">The sequence shown here is derived from an EMBL/GenBank/DDBJ whole genome shotgun (WGS) entry which is preliminary data.</text>
</comment>
<evidence type="ECO:0000313" key="1">
    <source>
        <dbReference type="EMBL" id="OWR45900.1"/>
    </source>
</evidence>
<dbReference type="KEGG" id="dpl:KGM_213712"/>
<accession>A0A212EWL9</accession>
<protein>
    <submittedName>
        <fullName evidence="1">Uncharacterized protein</fullName>
    </submittedName>
</protein>
<dbReference type="AlphaFoldDB" id="A0A212EWL9"/>
<reference evidence="1 2" key="1">
    <citation type="journal article" date="2011" name="Cell">
        <title>The monarch butterfly genome yields insights into long-distance migration.</title>
        <authorList>
            <person name="Zhan S."/>
            <person name="Merlin C."/>
            <person name="Boore J.L."/>
            <person name="Reppert S.M."/>
        </authorList>
    </citation>
    <scope>NUCLEOTIDE SEQUENCE [LARGE SCALE GENOMIC DNA]</scope>
    <source>
        <strain evidence="1">F-2</strain>
    </source>
</reference>
<name>A0A212EWL9_DANPL</name>
<proteinExistence type="predicted"/>
<evidence type="ECO:0000313" key="2">
    <source>
        <dbReference type="Proteomes" id="UP000007151"/>
    </source>
</evidence>
<dbReference type="InParanoid" id="A0A212EWL9"/>
<gene>
    <name evidence="1" type="ORF">KGM_213712</name>
</gene>